<protein>
    <submittedName>
        <fullName evidence="4">UPF0652 protein</fullName>
    </submittedName>
</protein>
<dbReference type="Gene3D" id="3.30.160.60">
    <property type="entry name" value="Classic Zinc Finger"/>
    <property type="match status" value="1"/>
</dbReference>
<organism evidence="4 5">
    <name type="scientific">Smittium culicis</name>
    <dbReference type="NCBI Taxonomy" id="133412"/>
    <lineage>
        <taxon>Eukaryota</taxon>
        <taxon>Fungi</taxon>
        <taxon>Fungi incertae sedis</taxon>
        <taxon>Zoopagomycota</taxon>
        <taxon>Kickxellomycotina</taxon>
        <taxon>Harpellomycetes</taxon>
        <taxon>Harpellales</taxon>
        <taxon>Legeriomycetaceae</taxon>
        <taxon>Smittium</taxon>
    </lineage>
</organism>
<dbReference type="InterPro" id="IPR057668">
    <property type="entry name" value="E2_Ub-conjug_enz_C"/>
</dbReference>
<evidence type="ECO:0000256" key="1">
    <source>
        <dbReference type="PROSITE-ProRule" id="PRU00024"/>
    </source>
</evidence>
<dbReference type="GO" id="GO:0008270">
    <property type="term" value="F:zinc ion binding"/>
    <property type="evidence" value="ECO:0007669"/>
    <property type="project" value="UniProtKB-KW"/>
</dbReference>
<feature type="compositionally biased region" description="Polar residues" evidence="2">
    <location>
        <begin position="484"/>
        <end position="495"/>
    </location>
</feature>
<dbReference type="PANTHER" id="PTHR31560:SF0">
    <property type="entry name" value="UPF0652 PROTEIN C22H10.08"/>
    <property type="match status" value="1"/>
</dbReference>
<sequence length="655" mass="74332">MSAKIHLKDILDHDEADMNTFDSVFKEDSVSDLEKDAPEGYCVECKDQKMNMYCEDCKEPFCEVCYLIIHRSGKRKLHKYSSKSQPEIIIPKSVKVPKISQEEMDSDTVSTTINAENVDFSKMSNMINESEKSNFAEWITNRAKYIPLRLSVKERKYIRLLEAALNVSEYTDKVDILTYGSRNKRIVAQIQEICAILSGLLDSVSPNVQQMLGFDMVIPIRTVYDVLEYYGAQHVLEDDLVAVATQEIIPEGKSRSQVQQEIKNKERAIEYLSKNYCTSECTQETIRQCLYSIGDNHAFLRFNRDPCDKMINFLTLDFVPKLAESNDLSLAISSGRDGARLSHSHQNQYYYVFQTLTLWREILHELYMLWHHADTDMLNSRNHYRLTDTGQGLNRVQQCQTVSRAVHTILSLTQKKTQRWIGSSVIHLGDHNVPNALMFIDKYNQVAMILNPIAKCVEYINEINTSTKSFLDQKTQEEAIIDEQANSSGETTESMSIDDASSGSQQPSSKSKLSSVFSMKIPLNPFEMLMPSFNDNTSDKSRGKGKRSFRFGMRSGSSSSINSENNGSEVDKSAIRAYIDYTFGGPVNLRKMILADFFRSAFDGSGADNFFDAGSCIDGRLTSAWNWCSQIEKKSYFPVFLLSGFVGFNGETEGL</sequence>
<accession>A0A1R1YS05</accession>
<feature type="region of interest" description="Disordered" evidence="2">
    <location>
        <begin position="482"/>
        <end position="512"/>
    </location>
</feature>
<dbReference type="Pfam" id="PF09418">
    <property type="entry name" value="DUF2009"/>
    <property type="match status" value="2"/>
</dbReference>
<dbReference type="InterPro" id="IPR018553">
    <property type="entry name" value="E2_Ub-conjug_enz"/>
</dbReference>
<keyword evidence="1" id="KW-0479">Metal-binding</keyword>
<reference evidence="5" key="1">
    <citation type="submission" date="2017-01" db="EMBL/GenBank/DDBJ databases">
        <authorList>
            <person name="Wang Y."/>
            <person name="White M."/>
            <person name="Kvist S."/>
            <person name="Moncalvo J.-M."/>
        </authorList>
    </citation>
    <scope>NUCLEOTIDE SEQUENCE [LARGE SCALE GENOMIC DNA]</scope>
    <source>
        <strain evidence="5">ID-206-W2</strain>
    </source>
</reference>
<feature type="region of interest" description="Disordered" evidence="2">
    <location>
        <begin position="532"/>
        <end position="567"/>
    </location>
</feature>
<evidence type="ECO:0000259" key="3">
    <source>
        <dbReference type="PROSITE" id="PS50119"/>
    </source>
</evidence>
<name>A0A1R1YS05_9FUNG</name>
<dbReference type="EMBL" id="LSSM01000214">
    <property type="protein sequence ID" value="OMJ29667.1"/>
    <property type="molecule type" value="Genomic_DNA"/>
</dbReference>
<gene>
    <name evidence="4" type="ORF">AYI69_g819</name>
</gene>
<dbReference type="AlphaFoldDB" id="A0A1R1YS05"/>
<keyword evidence="1" id="KW-0862">Zinc</keyword>
<comment type="caution">
    <text evidence="4">The sequence shown here is derived from an EMBL/GenBank/DDBJ whole genome shotgun (WGS) entry which is preliminary data.</text>
</comment>
<dbReference type="PROSITE" id="PS50119">
    <property type="entry name" value="ZF_BBOX"/>
    <property type="match status" value="1"/>
</dbReference>
<evidence type="ECO:0000313" key="5">
    <source>
        <dbReference type="Proteomes" id="UP000187429"/>
    </source>
</evidence>
<dbReference type="PANTHER" id="PTHR31560">
    <property type="entry name" value="UPF0652 PROTEIN C16A11.03C-RELATED"/>
    <property type="match status" value="1"/>
</dbReference>
<dbReference type="Proteomes" id="UP000187429">
    <property type="component" value="Unassembled WGS sequence"/>
</dbReference>
<evidence type="ECO:0000313" key="4">
    <source>
        <dbReference type="EMBL" id="OMJ29667.1"/>
    </source>
</evidence>
<dbReference type="OrthoDB" id="406045at2759"/>
<feature type="compositionally biased region" description="Low complexity" evidence="2">
    <location>
        <begin position="550"/>
        <end position="567"/>
    </location>
</feature>
<keyword evidence="5" id="KW-1185">Reference proteome</keyword>
<dbReference type="Pfam" id="PF22586">
    <property type="entry name" value="ANCHR-like_BBOX"/>
    <property type="match status" value="1"/>
</dbReference>
<evidence type="ECO:0000256" key="2">
    <source>
        <dbReference type="SAM" id="MobiDB-lite"/>
    </source>
</evidence>
<proteinExistence type="predicted"/>
<dbReference type="SUPFAM" id="SSF57845">
    <property type="entry name" value="B-box zinc-binding domain"/>
    <property type="match status" value="1"/>
</dbReference>
<feature type="compositionally biased region" description="Low complexity" evidence="2">
    <location>
        <begin position="501"/>
        <end position="512"/>
    </location>
</feature>
<keyword evidence="1" id="KW-0863">Zinc-finger</keyword>
<dbReference type="InterPro" id="IPR000315">
    <property type="entry name" value="Znf_B-box"/>
</dbReference>
<feature type="domain" description="B box-type" evidence="3">
    <location>
        <begin position="37"/>
        <end position="71"/>
    </location>
</feature>